<reference evidence="2" key="1">
    <citation type="journal article" date="2016" name="Nat. Genet.">
        <title>A high-quality carrot genome assembly provides new insights into carotenoid accumulation and asterid genome evolution.</title>
        <authorList>
            <person name="Iorizzo M."/>
            <person name="Ellison S."/>
            <person name="Senalik D."/>
            <person name="Zeng P."/>
            <person name="Satapoomin P."/>
            <person name="Huang J."/>
            <person name="Bowman M."/>
            <person name="Iovene M."/>
            <person name="Sanseverino W."/>
            <person name="Cavagnaro P."/>
            <person name="Yildiz M."/>
            <person name="Macko-Podgorni A."/>
            <person name="Moranska E."/>
            <person name="Grzebelus E."/>
            <person name="Grzebelus D."/>
            <person name="Ashrafi H."/>
            <person name="Zheng Z."/>
            <person name="Cheng S."/>
            <person name="Spooner D."/>
            <person name="Van Deynze A."/>
            <person name="Simon P."/>
        </authorList>
    </citation>
    <scope>NUCLEOTIDE SEQUENCE [LARGE SCALE GENOMIC DNA]</scope>
    <source>
        <tissue evidence="2">Leaf</tissue>
    </source>
</reference>
<dbReference type="EMBL" id="CP093349">
    <property type="protein sequence ID" value="WOH08814.1"/>
    <property type="molecule type" value="Genomic_DNA"/>
</dbReference>
<dbReference type="Proteomes" id="UP000077755">
    <property type="component" value="Chromosome 7"/>
</dbReference>
<dbReference type="PANTHER" id="PTHR37207:SF1">
    <property type="entry name" value="OS09G0446000 PROTEIN"/>
    <property type="match status" value="1"/>
</dbReference>
<dbReference type="PANTHER" id="PTHR37207">
    <property type="entry name" value="OS09G0446000 PROTEIN"/>
    <property type="match status" value="1"/>
</dbReference>
<evidence type="ECO:0000313" key="3">
    <source>
        <dbReference type="EMBL" id="WOH08814.1"/>
    </source>
</evidence>
<accession>A0A164T930</accession>
<dbReference type="STRING" id="79200.A0A164T930"/>
<organism evidence="2">
    <name type="scientific">Daucus carota subsp. sativus</name>
    <name type="common">Carrot</name>
    <dbReference type="NCBI Taxonomy" id="79200"/>
    <lineage>
        <taxon>Eukaryota</taxon>
        <taxon>Viridiplantae</taxon>
        <taxon>Streptophyta</taxon>
        <taxon>Embryophyta</taxon>
        <taxon>Tracheophyta</taxon>
        <taxon>Spermatophyta</taxon>
        <taxon>Magnoliopsida</taxon>
        <taxon>eudicotyledons</taxon>
        <taxon>Gunneridae</taxon>
        <taxon>Pentapetalae</taxon>
        <taxon>asterids</taxon>
        <taxon>campanulids</taxon>
        <taxon>Apiales</taxon>
        <taxon>Apiaceae</taxon>
        <taxon>Apioideae</taxon>
        <taxon>Scandiceae</taxon>
        <taxon>Daucinae</taxon>
        <taxon>Daucus</taxon>
        <taxon>Daucus sect. Daucus</taxon>
    </lineage>
</organism>
<evidence type="ECO:0000313" key="2">
    <source>
        <dbReference type="EMBL" id="KZM87224.1"/>
    </source>
</evidence>
<evidence type="ECO:0000313" key="4">
    <source>
        <dbReference type="Proteomes" id="UP000077755"/>
    </source>
</evidence>
<dbReference type="AlphaFoldDB" id="A0A164T930"/>
<dbReference type="OMA" id="SEGPMKC"/>
<gene>
    <name evidence="2" type="ORF">DCAR_024358</name>
    <name evidence="3" type="ORF">DCAR_0728262</name>
</gene>
<reference evidence="3" key="2">
    <citation type="submission" date="2022-03" db="EMBL/GenBank/DDBJ databases">
        <title>Draft title - Genomic analysis of global carrot germplasm unveils the trajectory of domestication and the origin of high carotenoid orange carrot.</title>
        <authorList>
            <person name="Iorizzo M."/>
            <person name="Ellison S."/>
            <person name="Senalik D."/>
            <person name="Macko-Podgorni A."/>
            <person name="Grzebelus D."/>
            <person name="Bostan H."/>
            <person name="Rolling W."/>
            <person name="Curaba J."/>
            <person name="Simon P."/>
        </authorList>
    </citation>
    <scope>NUCLEOTIDE SEQUENCE</scope>
    <source>
        <tissue evidence="3">Leaf</tissue>
    </source>
</reference>
<feature type="region of interest" description="Disordered" evidence="1">
    <location>
        <begin position="1"/>
        <end position="65"/>
    </location>
</feature>
<keyword evidence="4" id="KW-1185">Reference proteome</keyword>
<name>A0A164T930_DAUCS</name>
<proteinExistence type="predicted"/>
<protein>
    <submittedName>
        <fullName evidence="2">Uncharacterized protein</fullName>
    </submittedName>
</protein>
<sequence>MKASEGPMKCSENEMKAAKTKPPFRPAKDDTKPFLQDPILRSDPTETEEAVLRLPKFKKPDSQSK</sequence>
<dbReference type="Gramene" id="KZM87224">
    <property type="protein sequence ID" value="KZM87224"/>
    <property type="gene ID" value="DCAR_024358"/>
</dbReference>
<evidence type="ECO:0000256" key="1">
    <source>
        <dbReference type="SAM" id="MobiDB-lite"/>
    </source>
</evidence>
<dbReference type="EMBL" id="LNRQ01000007">
    <property type="protein sequence ID" value="KZM87224.1"/>
    <property type="molecule type" value="Genomic_DNA"/>
</dbReference>